<sequence>MNSLLESEFPLHETQGLRYELLKALTDTDLAYKLAGDNPTRWQKEPIFGLLVAVCRAIQQSYARTLAQAHIE</sequence>
<keyword evidence="2" id="KW-1185">Reference proteome</keyword>
<evidence type="ECO:0000313" key="1">
    <source>
        <dbReference type="EMBL" id="KPV54462.1"/>
    </source>
</evidence>
<gene>
    <name evidence="1" type="ORF">SE17_03605</name>
</gene>
<name>A0A0P9D9U0_9CHLR</name>
<accession>A0A0P9D9U0</accession>
<reference evidence="1 2" key="1">
    <citation type="submission" date="2015-09" db="EMBL/GenBank/DDBJ databases">
        <title>Draft genome sequence of Kouleothrix aurantiaca JCM 19913.</title>
        <authorList>
            <person name="Hemp J."/>
        </authorList>
    </citation>
    <scope>NUCLEOTIDE SEQUENCE [LARGE SCALE GENOMIC DNA]</scope>
    <source>
        <strain evidence="1 2">COM-B</strain>
    </source>
</reference>
<protein>
    <submittedName>
        <fullName evidence="1">Uncharacterized protein</fullName>
    </submittedName>
</protein>
<evidence type="ECO:0000313" key="2">
    <source>
        <dbReference type="Proteomes" id="UP000050509"/>
    </source>
</evidence>
<dbReference type="Proteomes" id="UP000050509">
    <property type="component" value="Unassembled WGS sequence"/>
</dbReference>
<proteinExistence type="predicted"/>
<dbReference type="AlphaFoldDB" id="A0A0P9D9U0"/>
<dbReference type="EMBL" id="LJCR01000053">
    <property type="protein sequence ID" value="KPV54462.1"/>
    <property type="molecule type" value="Genomic_DNA"/>
</dbReference>
<comment type="caution">
    <text evidence="1">The sequence shown here is derived from an EMBL/GenBank/DDBJ whole genome shotgun (WGS) entry which is preliminary data.</text>
</comment>
<organism evidence="1 2">
    <name type="scientific">Kouleothrix aurantiaca</name>
    <dbReference type="NCBI Taxonomy" id="186479"/>
    <lineage>
        <taxon>Bacteria</taxon>
        <taxon>Bacillati</taxon>
        <taxon>Chloroflexota</taxon>
        <taxon>Chloroflexia</taxon>
        <taxon>Chloroflexales</taxon>
        <taxon>Roseiflexineae</taxon>
        <taxon>Roseiflexaceae</taxon>
        <taxon>Kouleothrix</taxon>
    </lineage>
</organism>